<dbReference type="FunFam" id="3.40.50.300:FF:001091">
    <property type="entry name" value="Probable disease resistance protein At1g61300"/>
    <property type="match status" value="1"/>
</dbReference>
<dbReference type="GO" id="GO:0043531">
    <property type="term" value="F:ADP binding"/>
    <property type="evidence" value="ECO:0007669"/>
    <property type="project" value="InterPro"/>
</dbReference>
<keyword evidence="9" id="KW-1185">Reference proteome</keyword>
<dbReference type="InterPro" id="IPR032675">
    <property type="entry name" value="LRR_dom_sf"/>
</dbReference>
<evidence type="ECO:0000256" key="4">
    <source>
        <dbReference type="ARBA" id="ARBA00022821"/>
    </source>
</evidence>
<dbReference type="Pfam" id="PF00931">
    <property type="entry name" value="NB-ARC"/>
    <property type="match status" value="1"/>
</dbReference>
<dbReference type="PRINTS" id="PR00364">
    <property type="entry name" value="DISEASERSIST"/>
</dbReference>
<dbReference type="Pfam" id="PF23559">
    <property type="entry name" value="WHD_DRP"/>
    <property type="match status" value="1"/>
</dbReference>
<evidence type="ECO:0000256" key="3">
    <source>
        <dbReference type="ARBA" id="ARBA00022741"/>
    </source>
</evidence>
<dbReference type="InterPro" id="IPR027417">
    <property type="entry name" value="P-loop_NTPase"/>
</dbReference>
<evidence type="ECO:0000256" key="5">
    <source>
        <dbReference type="ARBA" id="ARBA00022840"/>
    </source>
</evidence>
<dbReference type="Proteomes" id="UP001324115">
    <property type="component" value="Unassembled WGS sequence"/>
</dbReference>
<reference evidence="8 9" key="1">
    <citation type="journal article" date="2023" name="G3 (Bethesda)">
        <title>A haplotype-resolved chromosome-scale genome for Quercus rubra L. provides insights into the genetics of adaptive traits for red oak species.</title>
        <authorList>
            <person name="Kapoor B."/>
            <person name="Jenkins J."/>
            <person name="Schmutz J."/>
            <person name="Zhebentyayeva T."/>
            <person name="Kuelheim C."/>
            <person name="Coggeshall M."/>
            <person name="Heim C."/>
            <person name="Lasky J.R."/>
            <person name="Leites L."/>
            <person name="Islam-Faridi N."/>
            <person name="Romero-Severson J."/>
            <person name="DeLeo V.L."/>
            <person name="Lucas S.M."/>
            <person name="Lazic D."/>
            <person name="Gailing O."/>
            <person name="Carlson J."/>
            <person name="Staton M."/>
        </authorList>
    </citation>
    <scope>NUCLEOTIDE SEQUENCE [LARGE SCALE GENOMIC DNA]</scope>
    <source>
        <strain evidence="8">Pseudo-F2</strain>
    </source>
</reference>
<evidence type="ECO:0000313" key="9">
    <source>
        <dbReference type="Proteomes" id="UP001324115"/>
    </source>
</evidence>
<dbReference type="FunFam" id="1.10.10.10:FF:000322">
    <property type="entry name" value="Probable disease resistance protein At1g63360"/>
    <property type="match status" value="1"/>
</dbReference>
<dbReference type="PANTHER" id="PTHR33463">
    <property type="entry name" value="NB-ARC DOMAIN-CONTAINING PROTEIN-RELATED"/>
    <property type="match status" value="1"/>
</dbReference>
<organism evidence="8 9">
    <name type="scientific">Quercus rubra</name>
    <name type="common">Northern red oak</name>
    <name type="synonym">Quercus borealis</name>
    <dbReference type="NCBI Taxonomy" id="3512"/>
    <lineage>
        <taxon>Eukaryota</taxon>
        <taxon>Viridiplantae</taxon>
        <taxon>Streptophyta</taxon>
        <taxon>Embryophyta</taxon>
        <taxon>Tracheophyta</taxon>
        <taxon>Spermatophyta</taxon>
        <taxon>Magnoliopsida</taxon>
        <taxon>eudicotyledons</taxon>
        <taxon>Gunneridae</taxon>
        <taxon>Pentapetalae</taxon>
        <taxon>rosids</taxon>
        <taxon>fabids</taxon>
        <taxon>Fagales</taxon>
        <taxon>Fagaceae</taxon>
        <taxon>Quercus</taxon>
    </lineage>
</organism>
<dbReference type="Pfam" id="PF13855">
    <property type="entry name" value="LRR_8"/>
    <property type="match status" value="1"/>
</dbReference>
<keyword evidence="2" id="KW-0677">Repeat</keyword>
<evidence type="ECO:0000259" key="7">
    <source>
        <dbReference type="Pfam" id="PF23559"/>
    </source>
</evidence>
<evidence type="ECO:0000259" key="6">
    <source>
        <dbReference type="Pfam" id="PF00931"/>
    </source>
</evidence>
<dbReference type="GO" id="GO:0006952">
    <property type="term" value="P:defense response"/>
    <property type="evidence" value="ECO:0007669"/>
    <property type="project" value="UniProtKB-KW"/>
</dbReference>
<evidence type="ECO:0000256" key="1">
    <source>
        <dbReference type="ARBA" id="ARBA00008894"/>
    </source>
</evidence>
<dbReference type="SUPFAM" id="SSF52540">
    <property type="entry name" value="P-loop containing nucleoside triphosphate hydrolases"/>
    <property type="match status" value="1"/>
</dbReference>
<proteinExistence type="inferred from homology"/>
<feature type="domain" description="NB-ARC" evidence="6">
    <location>
        <begin position="143"/>
        <end position="305"/>
    </location>
</feature>
<accession>A0AAN7ID74</accession>
<sequence length="697" mass="80021">MIFAPICKYCKYYKGANKYRRILWEKWRYLEHRKLDTTSRMRAQLLPGKTPRQEVEGWIQDVEKLNDEIEAIECEAGEGKCFSRAHIGKLAFEKIRDVDELYQMGAFTDSWVIDPPHSSVIDPPPSNGEIMSTPTLIGESTAERVMEEIWACMLDDDVRKIGLYGMGGIGKSTVMEHINNRLLKEKNKFDSVIWVTVSKSLNVIQLQHDIARKLDLDLAKVEDVRERAAKLMAKLKDKNRYVLILDDMWEPFALEKVGIPEPNSANGCKLVLTTRLLDVCRGMSCKHIKMELLSKEKARKLFLEKMECDVFNNPDLKPMAEEVLERCAQLPLAIVTIAASFKPLINDYEWRDALEELRTSAIRANYREEQVLETLKFSYERLKGEKLKQCLLHCALFPEDFEINKEELIEHLIDEGIIERMKSRQAEFDRGYSILCKLENACLLEGGNDFDEGIMFVKMHDLVRDMVLDVASPQFVVEGRLGLEDFLDEGKWREDLVKASLMYKDISTIPPNVSPRYPNLSTLLLQGNWSLENVSDSLFEHLYGLKVLDLSYTGIESLLNSVYSLEKLTTLRLRGCEKLKHVSSLAKLTTLRKLDLGETGIMEVPDGLEMLVNLKFLNLNAIGLKVMPLGILPKISHLQCLTVYWHSKATVVDEEEIASLKELETFAGYFDDVDKFSMYIRSLENRRLTCYAIRVGM</sequence>
<feature type="domain" description="Disease resistance protein winged helix" evidence="7">
    <location>
        <begin position="396"/>
        <end position="467"/>
    </location>
</feature>
<dbReference type="InterPro" id="IPR050905">
    <property type="entry name" value="Plant_NBS-LRR"/>
</dbReference>
<dbReference type="PANTHER" id="PTHR33463:SF212">
    <property type="entry name" value="AND NB-ARC DOMAINS-CONTAINING DISEASE RESISTANCE PROTEIN, PUTATIVE-RELATED"/>
    <property type="match status" value="1"/>
</dbReference>
<dbReference type="EMBL" id="JAXUIC010000011">
    <property type="protein sequence ID" value="KAK4564980.1"/>
    <property type="molecule type" value="Genomic_DNA"/>
</dbReference>
<comment type="caution">
    <text evidence="8">The sequence shown here is derived from an EMBL/GenBank/DDBJ whole genome shotgun (WGS) entry which is preliminary data.</text>
</comment>
<evidence type="ECO:0000256" key="2">
    <source>
        <dbReference type="ARBA" id="ARBA00022737"/>
    </source>
</evidence>
<dbReference type="Gene3D" id="3.80.10.10">
    <property type="entry name" value="Ribonuclease Inhibitor"/>
    <property type="match status" value="1"/>
</dbReference>
<dbReference type="Gene3D" id="1.10.8.430">
    <property type="entry name" value="Helical domain of apoptotic protease-activating factors"/>
    <property type="match status" value="1"/>
</dbReference>
<evidence type="ECO:0000313" key="8">
    <source>
        <dbReference type="EMBL" id="KAK4564980.1"/>
    </source>
</evidence>
<dbReference type="AlphaFoldDB" id="A0AAN7ID74"/>
<dbReference type="Gene3D" id="3.40.50.300">
    <property type="entry name" value="P-loop containing nucleotide triphosphate hydrolases"/>
    <property type="match status" value="1"/>
</dbReference>
<dbReference type="InterPro" id="IPR058922">
    <property type="entry name" value="WHD_DRP"/>
</dbReference>
<comment type="similarity">
    <text evidence="1">Belongs to the disease resistance NB-LRR family.</text>
</comment>
<gene>
    <name evidence="8" type="ORF">RGQ29_006857</name>
</gene>
<dbReference type="SUPFAM" id="SSF52058">
    <property type="entry name" value="L domain-like"/>
    <property type="match status" value="1"/>
</dbReference>
<dbReference type="InterPro" id="IPR042197">
    <property type="entry name" value="Apaf_helical"/>
</dbReference>
<dbReference type="InterPro" id="IPR001611">
    <property type="entry name" value="Leu-rich_rpt"/>
</dbReference>
<keyword evidence="3" id="KW-0547">Nucleotide-binding</keyword>
<keyword evidence="4" id="KW-0611">Plant defense</keyword>
<evidence type="ECO:0008006" key="10">
    <source>
        <dbReference type="Google" id="ProtNLM"/>
    </source>
</evidence>
<protein>
    <recommendedName>
        <fullName evidence="10">NB-ARC domain-containing protein</fullName>
    </recommendedName>
</protein>
<dbReference type="GO" id="GO:0005524">
    <property type="term" value="F:ATP binding"/>
    <property type="evidence" value="ECO:0007669"/>
    <property type="project" value="UniProtKB-KW"/>
</dbReference>
<name>A0AAN7ID74_QUERU</name>
<dbReference type="InterPro" id="IPR002182">
    <property type="entry name" value="NB-ARC"/>
</dbReference>
<keyword evidence="5" id="KW-0067">ATP-binding</keyword>